<feature type="coiled-coil region" evidence="1">
    <location>
        <begin position="279"/>
        <end position="306"/>
    </location>
</feature>
<comment type="caution">
    <text evidence="2">The sequence shown here is derived from an EMBL/GenBank/DDBJ whole genome shotgun (WGS) entry which is preliminary data.</text>
</comment>
<sequence>MLTAKQVKIHKMSDERWTMKDKMNQYRGVLKLYARDKKIRASELTKLKQRVLKNLKSLQTDVREYRDIVSQIVTGNKIRLLPILKRYDNFHLAFGQLDPDELHKRIYQNSELYHRQLDKLRYEKEKLAKKFFDLQLEKCLLMEMETEDVQTDRIIQHLMAYLQQSTAKQNGVKAIRITYLTIINILKKDAIYFDALLKAVRDDKKDQCKVIVKTMIMGQLVAENVDDLKQKYKLMTIEVVKNMKERERTLIITRERVADLWEYAKSLVRIESDTVLAKEDINEENFAHLENQLKRLEEICDILKDTILVRSYNELFPRLEEQLRQKTRLINQFNYNIKERDDLLSKKEEALTTLENLEHTMVTSTGQYRIDKKAILEEIETQKKRIIEYKDQRRSHGELSIKITAALQNMLLMLICVKHIKGAIKEKVTKKQAKAVVIEKVEIEDIREPSLEKVETDVTLLFTQLTRAMSILFGISNFELDKEKNERAKQLYQNYVADYISNFTFGKDVLESALIVEHEIIDPNVLTRTDVKNQSRRMVEANVRYN</sequence>
<keyword evidence="1" id="KW-0175">Coiled coil</keyword>
<name>A0ABD2A176_VESSQ</name>
<feature type="coiled-coil region" evidence="1">
    <location>
        <begin position="340"/>
        <end position="392"/>
    </location>
</feature>
<gene>
    <name evidence="2" type="ORF">V1478_016714</name>
</gene>
<evidence type="ECO:0000256" key="1">
    <source>
        <dbReference type="SAM" id="Coils"/>
    </source>
</evidence>
<evidence type="ECO:0000313" key="2">
    <source>
        <dbReference type="EMBL" id="KAL2714157.1"/>
    </source>
</evidence>
<dbReference type="Proteomes" id="UP001607302">
    <property type="component" value="Unassembled WGS sequence"/>
</dbReference>
<dbReference type="PANTHER" id="PTHR46518">
    <property type="entry name" value="COILED-COIL DOMAIN-CONTAINING PROTEIN 151"/>
    <property type="match status" value="1"/>
</dbReference>
<accession>A0ABD2A176</accession>
<organism evidence="2 3">
    <name type="scientific">Vespula squamosa</name>
    <name type="common">Southern yellow jacket</name>
    <name type="synonym">Wasp</name>
    <dbReference type="NCBI Taxonomy" id="30214"/>
    <lineage>
        <taxon>Eukaryota</taxon>
        <taxon>Metazoa</taxon>
        <taxon>Ecdysozoa</taxon>
        <taxon>Arthropoda</taxon>
        <taxon>Hexapoda</taxon>
        <taxon>Insecta</taxon>
        <taxon>Pterygota</taxon>
        <taxon>Neoptera</taxon>
        <taxon>Endopterygota</taxon>
        <taxon>Hymenoptera</taxon>
        <taxon>Apocrita</taxon>
        <taxon>Aculeata</taxon>
        <taxon>Vespoidea</taxon>
        <taxon>Vespidae</taxon>
        <taxon>Vespinae</taxon>
        <taxon>Vespula</taxon>
    </lineage>
</organism>
<keyword evidence="3" id="KW-1185">Reference proteome</keyword>
<proteinExistence type="predicted"/>
<reference evidence="2 3" key="1">
    <citation type="journal article" date="2024" name="Ann. Entomol. Soc. Am.">
        <title>Genomic analyses of the southern and eastern yellowjacket wasps (Hymenoptera: Vespidae) reveal evolutionary signatures of social life.</title>
        <authorList>
            <person name="Catto M.A."/>
            <person name="Caine P.B."/>
            <person name="Orr S.E."/>
            <person name="Hunt B.G."/>
            <person name="Goodisman M.A.D."/>
        </authorList>
    </citation>
    <scope>NUCLEOTIDE SEQUENCE [LARGE SCALE GENOMIC DNA]</scope>
    <source>
        <strain evidence="2">233</strain>
        <tissue evidence="2">Head and thorax</tissue>
    </source>
</reference>
<dbReference type="AlphaFoldDB" id="A0ABD2A176"/>
<feature type="coiled-coil region" evidence="1">
    <location>
        <begin position="41"/>
        <end position="68"/>
    </location>
</feature>
<protein>
    <submittedName>
        <fullName evidence="2">Myosin-9-like isoform X1</fullName>
    </submittedName>
</protein>
<dbReference type="EMBL" id="JAUDFV010000157">
    <property type="protein sequence ID" value="KAL2714157.1"/>
    <property type="molecule type" value="Genomic_DNA"/>
</dbReference>
<evidence type="ECO:0000313" key="3">
    <source>
        <dbReference type="Proteomes" id="UP001607302"/>
    </source>
</evidence>
<dbReference type="PANTHER" id="PTHR46518:SF1">
    <property type="entry name" value="OUTER DYNEIN ARM-DOCKING COMPLEX SUBUNIT 3"/>
    <property type="match status" value="1"/>
</dbReference>
<dbReference type="InterPro" id="IPR033192">
    <property type="entry name" value="ODAD3"/>
</dbReference>